<dbReference type="EMBL" id="CP059265">
    <property type="protein sequence ID" value="QLQ30557.1"/>
    <property type="molecule type" value="Genomic_DNA"/>
</dbReference>
<dbReference type="AlphaFoldDB" id="A0A7L6AN93"/>
<dbReference type="Gene3D" id="2.60.40.3440">
    <property type="match status" value="1"/>
</dbReference>
<organism evidence="2 3">
    <name type="scientific">Candidatus Thiothrix singaporensis</name>
    <dbReference type="NCBI Taxonomy" id="2799669"/>
    <lineage>
        <taxon>Bacteria</taxon>
        <taxon>Pseudomonadati</taxon>
        <taxon>Pseudomonadota</taxon>
        <taxon>Gammaproteobacteria</taxon>
        <taxon>Thiotrichales</taxon>
        <taxon>Thiotrichaceae</taxon>
        <taxon>Thiothrix</taxon>
    </lineage>
</organism>
<name>A0A7L6AN93_9GAMM</name>
<proteinExistence type="predicted"/>
<evidence type="ECO:0000313" key="3">
    <source>
        <dbReference type="Proteomes" id="UP000510621"/>
    </source>
</evidence>
<keyword evidence="3" id="KW-1185">Reference proteome</keyword>
<protein>
    <submittedName>
        <fullName evidence="2">Cadherin-like domain-containing protein</fullName>
    </submittedName>
</protein>
<dbReference type="KEGG" id="this:HZT40_01770"/>
<reference evidence="2" key="1">
    <citation type="submission" date="2020-06" db="EMBL/GenBank/DDBJ databases">
        <title>Analysis procedures for assessing recovery of high quality, complete, closed genomes from Nanopore long read metagenome sequencing.</title>
        <authorList>
            <person name="Bessarab I."/>
            <person name="Arumugam K."/>
            <person name="Haryono M."/>
            <person name="Liu X."/>
            <person name="Roy S."/>
            <person name="Zuniga-Montanez R.E."/>
            <person name="Qiu G."/>
            <person name="Drautz-Moses D.I."/>
            <person name="Law Y.Y."/>
            <person name="Wuertz S."/>
            <person name="Lauro F.M."/>
            <person name="Huson D.H."/>
            <person name="Williams R.B."/>
        </authorList>
    </citation>
    <scope>NUCLEOTIDE SEQUENCE [LARGE SCALE GENOMIC DNA]</scope>
    <source>
        <strain evidence="2">SSD2</strain>
    </source>
</reference>
<evidence type="ECO:0000313" key="2">
    <source>
        <dbReference type="EMBL" id="QLQ30557.1"/>
    </source>
</evidence>
<gene>
    <name evidence="2" type="ORF">HZT40_01770</name>
</gene>
<evidence type="ECO:0000256" key="1">
    <source>
        <dbReference type="SAM" id="MobiDB-lite"/>
    </source>
</evidence>
<accession>A0A7L6AN93</accession>
<dbReference type="Proteomes" id="UP000510621">
    <property type="component" value="Chromosome"/>
</dbReference>
<sequence>MRQHPRPRRPPTPPAAADDSSSTNQPPEAQDDILSTPYQTPITISNVLANDSDTDGDTLRVLTKSLPTHGTITRFGDIFTYTPDEGFSGIDSFVYTVGDDNGHIAFATVRITVNAPSAKPIPMDQLIRKTTMGDHPHLRTSRHPSC</sequence>
<feature type="region of interest" description="Disordered" evidence="1">
    <location>
        <begin position="1"/>
        <end position="37"/>
    </location>
</feature>
<dbReference type="Pfam" id="PF17963">
    <property type="entry name" value="Big_9"/>
    <property type="match status" value="1"/>
</dbReference>